<dbReference type="Gene3D" id="1.10.1200.10">
    <property type="entry name" value="ACP-like"/>
    <property type="match status" value="1"/>
</dbReference>
<dbReference type="InterPro" id="IPR020807">
    <property type="entry name" value="PKS_DH"/>
</dbReference>
<dbReference type="Pfam" id="PF02801">
    <property type="entry name" value="Ketoacyl-synt_C"/>
    <property type="match status" value="1"/>
</dbReference>
<dbReference type="SMART" id="SM00822">
    <property type="entry name" value="PKS_KR"/>
    <property type="match status" value="1"/>
</dbReference>
<dbReference type="GO" id="GO:0016491">
    <property type="term" value="F:oxidoreductase activity"/>
    <property type="evidence" value="ECO:0007669"/>
    <property type="project" value="InterPro"/>
</dbReference>
<dbReference type="InterPro" id="IPR036736">
    <property type="entry name" value="ACP-like_sf"/>
</dbReference>
<evidence type="ECO:0008006" key="12">
    <source>
        <dbReference type="Google" id="ProtNLM"/>
    </source>
</evidence>
<dbReference type="InterPro" id="IPR020843">
    <property type="entry name" value="ER"/>
</dbReference>
<dbReference type="InterPro" id="IPR042104">
    <property type="entry name" value="PKS_dehydratase_sf"/>
</dbReference>
<feature type="domain" description="Carrier" evidence="7">
    <location>
        <begin position="2345"/>
        <end position="2421"/>
    </location>
</feature>
<dbReference type="InterPro" id="IPR009081">
    <property type="entry name" value="PP-bd_ACP"/>
</dbReference>
<dbReference type="PROSITE" id="PS52019">
    <property type="entry name" value="PKS_MFAS_DH"/>
    <property type="match status" value="1"/>
</dbReference>
<keyword evidence="1" id="KW-0596">Phosphopantetheine</keyword>
<dbReference type="SUPFAM" id="SSF52151">
    <property type="entry name" value="FabD/lysophospholipase-like"/>
    <property type="match status" value="1"/>
</dbReference>
<feature type="compositionally biased region" description="Low complexity" evidence="6">
    <location>
        <begin position="1430"/>
        <end position="1439"/>
    </location>
</feature>
<dbReference type="InterPro" id="IPR014030">
    <property type="entry name" value="Ketoacyl_synth_N"/>
</dbReference>
<dbReference type="EMBL" id="CAJPDQ010000013">
    <property type="protein sequence ID" value="CAF9918670.1"/>
    <property type="molecule type" value="Genomic_DNA"/>
</dbReference>
<dbReference type="PROSITE" id="PS52004">
    <property type="entry name" value="KS3_2"/>
    <property type="match status" value="1"/>
</dbReference>
<dbReference type="Pfam" id="PF08659">
    <property type="entry name" value="KR"/>
    <property type="match status" value="1"/>
</dbReference>
<dbReference type="SMART" id="SM00825">
    <property type="entry name" value="PKS_KS"/>
    <property type="match status" value="1"/>
</dbReference>
<dbReference type="InterPro" id="IPR057326">
    <property type="entry name" value="KR_dom"/>
</dbReference>
<dbReference type="InterPro" id="IPR049900">
    <property type="entry name" value="PKS_mFAS_DH"/>
</dbReference>
<dbReference type="InterPro" id="IPR056501">
    <property type="entry name" value="NAD-bd_HRPKS_sdrA"/>
</dbReference>
<dbReference type="Pfam" id="PF23114">
    <property type="entry name" value="NAD-bd_HRPKS_sdrA"/>
    <property type="match status" value="1"/>
</dbReference>
<keyword evidence="4" id="KW-0511">Multifunctional enzyme</keyword>
<dbReference type="Pfam" id="PF00109">
    <property type="entry name" value="ketoacyl-synt"/>
    <property type="match status" value="1"/>
</dbReference>
<dbReference type="InterPro" id="IPR011032">
    <property type="entry name" value="GroES-like_sf"/>
</dbReference>
<dbReference type="InterPro" id="IPR036291">
    <property type="entry name" value="NAD(P)-bd_dom_sf"/>
</dbReference>
<dbReference type="Gene3D" id="3.90.180.10">
    <property type="entry name" value="Medium-chain alcohol dehydrogenases, catalytic domain"/>
    <property type="match status" value="1"/>
</dbReference>
<dbReference type="SUPFAM" id="SSF50129">
    <property type="entry name" value="GroES-like"/>
    <property type="match status" value="1"/>
</dbReference>
<evidence type="ECO:0000259" key="8">
    <source>
        <dbReference type="PROSITE" id="PS52004"/>
    </source>
</evidence>
<dbReference type="InterPro" id="IPR049552">
    <property type="entry name" value="PKS_DH_N"/>
</dbReference>
<dbReference type="GO" id="GO:0030639">
    <property type="term" value="P:polyketide biosynthetic process"/>
    <property type="evidence" value="ECO:0007669"/>
    <property type="project" value="UniProtKB-ARBA"/>
</dbReference>
<dbReference type="InterPro" id="IPR013154">
    <property type="entry name" value="ADH-like_N"/>
</dbReference>
<dbReference type="InterPro" id="IPR016035">
    <property type="entry name" value="Acyl_Trfase/lysoPLipase"/>
</dbReference>
<dbReference type="InterPro" id="IPR016039">
    <property type="entry name" value="Thiolase-like"/>
</dbReference>
<feature type="region of interest" description="Disordered" evidence="6">
    <location>
        <begin position="1406"/>
        <end position="1457"/>
    </location>
</feature>
<evidence type="ECO:0000256" key="2">
    <source>
        <dbReference type="ARBA" id="ARBA00022553"/>
    </source>
</evidence>
<dbReference type="SUPFAM" id="SSF53901">
    <property type="entry name" value="Thiolase-like"/>
    <property type="match status" value="1"/>
</dbReference>
<dbReference type="SMART" id="SM00829">
    <property type="entry name" value="PKS_ER"/>
    <property type="match status" value="1"/>
</dbReference>
<feature type="domain" description="Ketosynthase family 3 (KS3)" evidence="8">
    <location>
        <begin position="9"/>
        <end position="436"/>
    </location>
</feature>
<dbReference type="SMART" id="SM00827">
    <property type="entry name" value="PKS_AT"/>
    <property type="match status" value="1"/>
</dbReference>
<proteinExistence type="predicted"/>
<dbReference type="PANTHER" id="PTHR43775">
    <property type="entry name" value="FATTY ACID SYNTHASE"/>
    <property type="match status" value="1"/>
</dbReference>
<keyword evidence="2" id="KW-0597">Phosphoprotein</keyword>
<feature type="domain" description="PKS/mFAS DH" evidence="9">
    <location>
        <begin position="937"/>
        <end position="1247"/>
    </location>
</feature>
<dbReference type="OrthoDB" id="329835at2759"/>
<dbReference type="InterPro" id="IPR001227">
    <property type="entry name" value="Ac_transferase_dom_sf"/>
</dbReference>
<dbReference type="PROSITE" id="PS00012">
    <property type="entry name" value="PHOSPHOPANTETHEINE"/>
    <property type="match status" value="1"/>
</dbReference>
<dbReference type="CDD" id="cd05195">
    <property type="entry name" value="enoyl_red"/>
    <property type="match status" value="1"/>
</dbReference>
<dbReference type="SUPFAM" id="SSF47336">
    <property type="entry name" value="ACP-like"/>
    <property type="match status" value="1"/>
</dbReference>
<dbReference type="SMART" id="SM00823">
    <property type="entry name" value="PKS_PP"/>
    <property type="match status" value="1"/>
</dbReference>
<dbReference type="InterPro" id="IPR020841">
    <property type="entry name" value="PKS_Beta-ketoAc_synthase_dom"/>
</dbReference>
<dbReference type="Pfam" id="PF00550">
    <property type="entry name" value="PP-binding"/>
    <property type="match status" value="1"/>
</dbReference>
<feature type="region of interest" description="N-terminal hotdog fold" evidence="5">
    <location>
        <begin position="937"/>
        <end position="1076"/>
    </location>
</feature>
<accession>A0A8H3IFA3</accession>
<evidence type="ECO:0000256" key="6">
    <source>
        <dbReference type="SAM" id="MobiDB-lite"/>
    </source>
</evidence>
<dbReference type="Pfam" id="PF13602">
    <property type="entry name" value="ADH_zinc_N_2"/>
    <property type="match status" value="1"/>
</dbReference>
<evidence type="ECO:0000256" key="3">
    <source>
        <dbReference type="ARBA" id="ARBA00022679"/>
    </source>
</evidence>
<dbReference type="Pfam" id="PF21089">
    <property type="entry name" value="PKS_DH_N"/>
    <property type="match status" value="1"/>
</dbReference>
<evidence type="ECO:0000259" key="9">
    <source>
        <dbReference type="PROSITE" id="PS52019"/>
    </source>
</evidence>
<dbReference type="InterPro" id="IPR013968">
    <property type="entry name" value="PKS_KR"/>
</dbReference>
<comment type="caution">
    <text evidence="10">The sequence shown here is derived from an EMBL/GenBank/DDBJ whole genome shotgun (WGS) entry which is preliminary data.</text>
</comment>
<feature type="active site" description="Proton acceptor; for dehydratase activity" evidence="5">
    <location>
        <position position="969"/>
    </location>
</feature>
<dbReference type="SUPFAM" id="SSF51735">
    <property type="entry name" value="NAD(P)-binding Rossmann-fold domains"/>
    <property type="match status" value="3"/>
</dbReference>
<dbReference type="Proteomes" id="UP000664169">
    <property type="component" value="Unassembled WGS sequence"/>
</dbReference>
<reference evidence="10" key="1">
    <citation type="submission" date="2021-03" db="EMBL/GenBank/DDBJ databases">
        <authorList>
            <person name="Tagirdzhanova G."/>
        </authorList>
    </citation>
    <scope>NUCLEOTIDE SEQUENCE</scope>
</reference>
<dbReference type="Pfam" id="PF16197">
    <property type="entry name" value="KAsynt_C_assoc"/>
    <property type="match status" value="1"/>
</dbReference>
<dbReference type="InterPro" id="IPR032821">
    <property type="entry name" value="PKS_assoc"/>
</dbReference>
<dbReference type="Gene3D" id="3.40.47.10">
    <property type="match status" value="1"/>
</dbReference>
<dbReference type="Gene3D" id="3.30.70.3290">
    <property type="match status" value="1"/>
</dbReference>
<protein>
    <recommendedName>
        <fullName evidence="12">Polyketide synthase</fullName>
    </recommendedName>
</protein>
<dbReference type="PANTHER" id="PTHR43775:SF18">
    <property type="entry name" value="ENZYME, PUTATIVE (JCVI)-RELATED"/>
    <property type="match status" value="1"/>
</dbReference>
<dbReference type="CDD" id="cd00833">
    <property type="entry name" value="PKS"/>
    <property type="match status" value="1"/>
</dbReference>
<evidence type="ECO:0000313" key="11">
    <source>
        <dbReference type="Proteomes" id="UP000664169"/>
    </source>
</evidence>
<dbReference type="InterPro" id="IPR014043">
    <property type="entry name" value="Acyl_transferase_dom"/>
</dbReference>
<dbReference type="Pfam" id="PF00698">
    <property type="entry name" value="Acyl_transf_1"/>
    <property type="match status" value="1"/>
</dbReference>
<dbReference type="Pfam" id="PF14765">
    <property type="entry name" value="PS-DH"/>
    <property type="match status" value="1"/>
</dbReference>
<dbReference type="Gene3D" id="3.40.366.10">
    <property type="entry name" value="Malonyl-Coenzyme A Acyl Carrier Protein, domain 2"/>
    <property type="match status" value="1"/>
</dbReference>
<dbReference type="GO" id="GO:0004312">
    <property type="term" value="F:fatty acid synthase activity"/>
    <property type="evidence" value="ECO:0007669"/>
    <property type="project" value="TreeGrafter"/>
</dbReference>
<feature type="active site" description="Proton donor; for dehydratase activity" evidence="5">
    <location>
        <position position="1153"/>
    </location>
</feature>
<dbReference type="InterPro" id="IPR006162">
    <property type="entry name" value="Ppantetheine_attach_site"/>
</dbReference>
<dbReference type="InterPro" id="IPR020806">
    <property type="entry name" value="PKS_PP-bd"/>
</dbReference>
<evidence type="ECO:0000256" key="4">
    <source>
        <dbReference type="ARBA" id="ARBA00023268"/>
    </source>
</evidence>
<keyword evidence="3" id="KW-0808">Transferase</keyword>
<name>A0A8H3IFA3_9LECA</name>
<dbReference type="GO" id="GO:0031177">
    <property type="term" value="F:phosphopantetheine binding"/>
    <property type="evidence" value="ECO:0007669"/>
    <property type="project" value="InterPro"/>
</dbReference>
<dbReference type="Pfam" id="PF08240">
    <property type="entry name" value="ADH_N"/>
    <property type="match status" value="1"/>
</dbReference>
<dbReference type="GO" id="GO:0006633">
    <property type="term" value="P:fatty acid biosynthetic process"/>
    <property type="evidence" value="ECO:0007669"/>
    <property type="project" value="TreeGrafter"/>
</dbReference>
<dbReference type="InterPro" id="IPR050091">
    <property type="entry name" value="PKS_NRPS_Biosynth_Enz"/>
</dbReference>
<gene>
    <name evidence="10" type="ORF">GOMPHAMPRED_001591</name>
</gene>
<organism evidence="10 11">
    <name type="scientific">Gomphillus americanus</name>
    <dbReference type="NCBI Taxonomy" id="1940652"/>
    <lineage>
        <taxon>Eukaryota</taxon>
        <taxon>Fungi</taxon>
        <taxon>Dikarya</taxon>
        <taxon>Ascomycota</taxon>
        <taxon>Pezizomycotina</taxon>
        <taxon>Lecanoromycetes</taxon>
        <taxon>OSLEUM clade</taxon>
        <taxon>Ostropomycetidae</taxon>
        <taxon>Ostropales</taxon>
        <taxon>Graphidaceae</taxon>
        <taxon>Gomphilloideae</taxon>
        <taxon>Gomphillus</taxon>
    </lineage>
</organism>
<dbReference type="SMART" id="SM00826">
    <property type="entry name" value="PKS_DH"/>
    <property type="match status" value="1"/>
</dbReference>
<sequence length="2426" mass="264472">MAETNPHRQVPVAVVGFACRLPGGNNNPKKLWDFLEQGNIASSKVPETRFNLDGHFDGSFKPRTMRQPGGMFLSDIDPADFDAAFFEVGGGEAIAMAPDQRQMLEVVFEGLENAGLPLEKLDNQHVGCFVGSYAADYADMQNRDPEDRPPNNALGVGRAILANRLSHFLNIHGPSVTLDTACSGSLQGLDLACRYLQSGDINAAIIATSNLYMSPEHLIDTGNIGSAHSPTALCHTFDVAADGYVKAEAVSCVIIKRLEDAIRDRDPIRAVVLGTASNSNGRTAGIASPSGSAQALAIRAAYAHAGITDYNLTTYLECHGTGTQAGDPTEVHGVGSVFATSRSADKPLIIGSIKSNIGHSEPAAGISGLMKTILSIENGAIPGTPTFINPSPKIDFVGNKVKAYRNLIPWPADAPRRASVNSFGYGGSNAHAIVEQATEDQSRHHVSSYRAADDDYDVDEEDEGAEDARPHVLILSANDSATLQSNIQALGKHLLNPAVKVQLNDLAYTLSDRRSALWHRAFITVNKQSDVSIKPEAWTTGKKSHHSEPTFGFVFTGQGAQWPQMGRDLLRYFPWTRDILEELDATLQSIPDPPSWSLVEELTKPRSAEHLRQPEFSQPLVTALQLCLFEVLKTWGIRPSSVIGHSSGEIAGAYAAGFLDRPSAILAAFYRGRAAVTLKNIAAKNVGMLAVGIGAEDAEPFLTKYSGSAWVACYNSPKSITVSGTTEVLSSLAEEITAAGHFARLLQVDLAYHSALMNEIGEEYERLLASSKIYKSTKTQSSSDVTWFSSVSAAAKSSPADALYWKENMVNPVRFSQGLNELLRQGQQPNYLIEIGPSGALAGPISQVLKGLSSSAQSNITYVPAWSRGEDAGKTVFNLAGRLWVAGAGIDLGAINQYSHQERTIIDLPNYTWNHATKYWHENAASKDWRFRKYVVHDLLGSKTLGSSWHQPQWRSRLNADNVPWLLDHRMGGDAIMPGAGFISMALEALFQKHKALLPLPEEAQGLMPNDLCYKFRDVRFIRALVVETGKEAIITTTLFRTPGNKDWHEFRISTTENDVVSDHAYGHVRIQDEIEEELEGDDLAPLKSPQAPRLWYKCQREIGMDFGPTFQKLEQIEAVSGSRAARTIVNMEPAPCKFKSQSYYPVHPAALDGCLQALVPSNAACDRTNVRHVMIPGLIDEFVVNKMSSTLTKGKSMSTSVYVGRGRPDLEKNWAANTSVYDVESNKLLVRIKGLNYVKLDVAPKPDPHTFHQVCWKPDVSLLTQDQIMYMETEHDQGKVQSVIDLVAFKKAALKVLEVNLDESDPSSLWFANRGPCRSAYEEYALLVQNAKALVQLEQQFGEEDGATFSLLQSGEPKLGLSTDSVYDLLIVKVSDELSTLDTDEVIATLKPILSQEATILRLKTTTPSAPASQTSESNGDLSDPLSNASSATPTTPSQDSDVEKDEPTRASSVLSSSAWDKELATKMFNAASDIDMDSSLTFHDQELAATACLSRPVSAVTEPQTSKPLIVTQFSEGLSIRLPPTLEKALTKANWEISYQTWPLQDPQDGSVVLVLDELLKPVLRNINTSNWEQLKSLVNSHLPTLWVTKGAQGLVTNPENSMVHGLFRTARQEDPSLQLFTLDVGSSTSPASTAAIDTVLRLIKAGSSSETEYMERDGIIHVQRIMPDDLVNSFRHAEEYGFETVTKKFHGTEVQLKLHAERLGTLNSLTWNEVEQEQPELLPSQIEVEVMAVGVNFKDVAITMGIVPDNEYNIGFESAGFVKRLGSDVTNFNVGDRVCMLKAGCYANRVRVAAARCHIIPDTMSFEEAATIPSVYLCSLYAMYHLGCLKEGQSVLIHSATGGVGIACIQLAKYKKADIFVTVGTEEKRKFLEDNYGIPRNRMFSSRNTKFAGEIMKVTNGRGVNCVINSLIGELLDASWRIMADGGNMVEIGKRDITDRNTLSMEPFDRNCSFRAVDMSYTKDITDPLVASLFTELFVLINAGHLKPITPITTFGFDDVISALAYIRSGRHLGKIVITNDEKEDIDVPVRPFIPGLVLKSNASYLIVGGLKGACGTLAIKMAQHGAKHIIVSSRSGINDEASARIIASCNFYGCEVVESRGDIGDLSSVQALFKNAKPKIAGVIQGAMVLRDKPFENMTLDDWQTSVHAKVQGSWNIHHASLQTQKEPLDFFTMLSSTSGIVGNRGQANYAAANTFLDALASYRIGQGLRANTVDLGLIEDVGYVAEQETGLESRFDKRQWTPINESMLRKILAYSIFQQDNSRPLNAASASQTITGIGFPLPKNSNGGLEDEPRFSFLFSSRAGGSKVNDGSSGGADDQVEQAVKEFNILSKTAGADAGALLNACVAATSAQFVRILRLEADPEPGRPLTAYGLDSLSAVELRNWIRVKLAAELTTLDITNTPSLVVLCEKIIAKRAEKSA</sequence>
<dbReference type="Gene3D" id="3.10.129.110">
    <property type="entry name" value="Polyketide synthase dehydratase"/>
    <property type="match status" value="1"/>
</dbReference>
<dbReference type="PROSITE" id="PS50075">
    <property type="entry name" value="CARRIER"/>
    <property type="match status" value="1"/>
</dbReference>
<dbReference type="InterPro" id="IPR016036">
    <property type="entry name" value="Malonyl_transacylase_ACP-bd"/>
</dbReference>
<evidence type="ECO:0000259" key="7">
    <source>
        <dbReference type="PROSITE" id="PS50075"/>
    </source>
</evidence>
<evidence type="ECO:0000256" key="1">
    <source>
        <dbReference type="ARBA" id="ARBA00022450"/>
    </source>
</evidence>
<dbReference type="InterPro" id="IPR049551">
    <property type="entry name" value="PKS_DH_C"/>
</dbReference>
<dbReference type="Gene3D" id="3.40.50.720">
    <property type="entry name" value="NAD(P)-binding Rossmann-like Domain"/>
    <property type="match status" value="3"/>
</dbReference>
<feature type="compositionally biased region" description="Low complexity" evidence="6">
    <location>
        <begin position="1406"/>
        <end position="1419"/>
    </location>
</feature>
<evidence type="ECO:0000256" key="5">
    <source>
        <dbReference type="PROSITE-ProRule" id="PRU01363"/>
    </source>
</evidence>
<evidence type="ECO:0000313" key="10">
    <source>
        <dbReference type="EMBL" id="CAF9918670.1"/>
    </source>
</evidence>
<feature type="region of interest" description="C-terminal hotdog fold" evidence="5">
    <location>
        <begin position="1088"/>
        <end position="1247"/>
    </location>
</feature>
<keyword evidence="11" id="KW-1185">Reference proteome</keyword>
<feature type="compositionally biased region" description="Polar residues" evidence="6">
    <location>
        <begin position="1420"/>
        <end position="1429"/>
    </location>
</feature>
<dbReference type="SUPFAM" id="SSF55048">
    <property type="entry name" value="Probable ACP-binding domain of malonyl-CoA ACP transacylase"/>
    <property type="match status" value="1"/>
</dbReference>
<dbReference type="InterPro" id="IPR014031">
    <property type="entry name" value="Ketoacyl_synth_C"/>
</dbReference>